<protein>
    <recommendedName>
        <fullName evidence="3">Luciferase-like domain-containing protein</fullName>
    </recommendedName>
</protein>
<sequence>MYDCRHVPGGDTSMTDVYSATIEQSVLADELGFDHVWFSEHHFLEDGYLPAFQPLAGAIAARTKNIRISNDIALLPLYHPVRLAEELAVLDHISNGRMEFGIGMGYVPKEFEAFGIPLPNRVSMTDEAIEILRLAWSDEPFSFSGKRYELSDINVYPKPVQSGGPPLWIAAMKEAGALRAARFGTNLLPQGRRDEVLDPWRNAVRADGRDPDDYRVGIVRSVYVTDDRDRDWPIIREAERFRMGVYGTFMAETPDEYGWGSNDGIPQTVIVGNAEEVVRELREFIDLYGITDITTSGLPPGIDPEFMGTNLERLAADVIPHLI</sequence>
<evidence type="ECO:0000259" key="3">
    <source>
        <dbReference type="Pfam" id="PF00296"/>
    </source>
</evidence>
<evidence type="ECO:0000313" key="4">
    <source>
        <dbReference type="EMBL" id="SUZ71279.1"/>
    </source>
</evidence>
<dbReference type="PANTHER" id="PTHR30137:SF8">
    <property type="entry name" value="BLR5498 PROTEIN"/>
    <property type="match status" value="1"/>
</dbReference>
<evidence type="ECO:0000256" key="2">
    <source>
        <dbReference type="ARBA" id="ARBA00023033"/>
    </source>
</evidence>
<dbReference type="AlphaFoldDB" id="A0A381PZ45"/>
<name>A0A381PZ45_9ZZZZ</name>
<dbReference type="GO" id="GO:0005829">
    <property type="term" value="C:cytosol"/>
    <property type="evidence" value="ECO:0007669"/>
    <property type="project" value="TreeGrafter"/>
</dbReference>
<dbReference type="Pfam" id="PF00296">
    <property type="entry name" value="Bac_luciferase"/>
    <property type="match status" value="1"/>
</dbReference>
<dbReference type="GO" id="GO:0004497">
    <property type="term" value="F:monooxygenase activity"/>
    <property type="evidence" value="ECO:0007669"/>
    <property type="project" value="UniProtKB-KW"/>
</dbReference>
<dbReference type="EMBL" id="UINC01001116">
    <property type="protein sequence ID" value="SUZ71279.1"/>
    <property type="molecule type" value="Genomic_DNA"/>
</dbReference>
<dbReference type="GO" id="GO:0016705">
    <property type="term" value="F:oxidoreductase activity, acting on paired donors, with incorporation or reduction of molecular oxygen"/>
    <property type="evidence" value="ECO:0007669"/>
    <property type="project" value="InterPro"/>
</dbReference>
<dbReference type="Gene3D" id="3.20.20.30">
    <property type="entry name" value="Luciferase-like domain"/>
    <property type="match status" value="1"/>
</dbReference>
<dbReference type="InterPro" id="IPR050766">
    <property type="entry name" value="Bact_Lucif_Oxidored"/>
</dbReference>
<reference evidence="4" key="1">
    <citation type="submission" date="2018-05" db="EMBL/GenBank/DDBJ databases">
        <authorList>
            <person name="Lanie J.A."/>
            <person name="Ng W.-L."/>
            <person name="Kazmierczak K.M."/>
            <person name="Andrzejewski T.M."/>
            <person name="Davidsen T.M."/>
            <person name="Wayne K.J."/>
            <person name="Tettelin H."/>
            <person name="Glass J.I."/>
            <person name="Rusch D."/>
            <person name="Podicherti R."/>
            <person name="Tsui H.-C.T."/>
            <person name="Winkler M.E."/>
        </authorList>
    </citation>
    <scope>NUCLEOTIDE SEQUENCE</scope>
</reference>
<organism evidence="4">
    <name type="scientific">marine metagenome</name>
    <dbReference type="NCBI Taxonomy" id="408172"/>
    <lineage>
        <taxon>unclassified sequences</taxon>
        <taxon>metagenomes</taxon>
        <taxon>ecological metagenomes</taxon>
    </lineage>
</organism>
<evidence type="ECO:0000256" key="1">
    <source>
        <dbReference type="ARBA" id="ARBA00023002"/>
    </source>
</evidence>
<dbReference type="InterPro" id="IPR011251">
    <property type="entry name" value="Luciferase-like_dom"/>
</dbReference>
<dbReference type="PANTHER" id="PTHR30137">
    <property type="entry name" value="LUCIFERASE-LIKE MONOOXYGENASE"/>
    <property type="match status" value="1"/>
</dbReference>
<gene>
    <name evidence="4" type="ORF">METZ01_LOCUS24133</name>
</gene>
<dbReference type="SUPFAM" id="SSF51679">
    <property type="entry name" value="Bacterial luciferase-like"/>
    <property type="match status" value="1"/>
</dbReference>
<feature type="domain" description="Luciferase-like" evidence="3">
    <location>
        <begin position="8"/>
        <end position="286"/>
    </location>
</feature>
<keyword evidence="1" id="KW-0560">Oxidoreductase</keyword>
<keyword evidence="2" id="KW-0503">Monooxygenase</keyword>
<dbReference type="InterPro" id="IPR036661">
    <property type="entry name" value="Luciferase-like_sf"/>
</dbReference>
<accession>A0A381PZ45</accession>
<proteinExistence type="predicted"/>